<evidence type="ECO:0000259" key="4">
    <source>
        <dbReference type="SMART" id="SM00986"/>
    </source>
</evidence>
<evidence type="ECO:0000256" key="3">
    <source>
        <dbReference type="ARBA" id="ARBA00023204"/>
    </source>
</evidence>
<dbReference type="SMART" id="SM00987">
    <property type="entry name" value="UreE_C"/>
    <property type="match status" value="1"/>
</dbReference>
<dbReference type="EMBL" id="JBHSKG010000001">
    <property type="protein sequence ID" value="MFC5136666.1"/>
    <property type="molecule type" value="Genomic_DNA"/>
</dbReference>
<keyword evidence="3" id="KW-0234">DNA repair</keyword>
<evidence type="ECO:0000256" key="1">
    <source>
        <dbReference type="ARBA" id="ARBA00022763"/>
    </source>
</evidence>
<comment type="caution">
    <text evidence="5">The sequence shown here is derived from an EMBL/GenBank/DDBJ whole genome shotgun (WGS) entry which is preliminary data.</text>
</comment>
<dbReference type="InterPro" id="IPR015637">
    <property type="entry name" value="MUG/TDG"/>
</dbReference>
<dbReference type="Proteomes" id="UP001596175">
    <property type="component" value="Unassembled WGS sequence"/>
</dbReference>
<dbReference type="Pfam" id="PF03167">
    <property type="entry name" value="UDG"/>
    <property type="match status" value="1"/>
</dbReference>
<dbReference type="InterPro" id="IPR036895">
    <property type="entry name" value="Uracil-DNA_glycosylase-like_sf"/>
</dbReference>
<reference evidence="6" key="1">
    <citation type="journal article" date="2019" name="Int. J. Syst. Evol. Microbiol.">
        <title>The Global Catalogue of Microorganisms (GCM) 10K type strain sequencing project: providing services to taxonomists for standard genome sequencing and annotation.</title>
        <authorList>
            <consortium name="The Broad Institute Genomics Platform"/>
            <consortium name="The Broad Institute Genome Sequencing Center for Infectious Disease"/>
            <person name="Wu L."/>
            <person name="Ma J."/>
        </authorList>
    </citation>
    <scope>NUCLEOTIDE SEQUENCE [LARGE SCALE GENOMIC DNA]</scope>
    <source>
        <strain evidence="6">XZYJ18</strain>
    </source>
</reference>
<name>A0ABV9Z825_9PSEU</name>
<evidence type="ECO:0000313" key="5">
    <source>
        <dbReference type="EMBL" id="MFC5136666.1"/>
    </source>
</evidence>
<organism evidence="5 6">
    <name type="scientific">Actinomycetospora rhizophila</name>
    <dbReference type="NCBI Taxonomy" id="1416876"/>
    <lineage>
        <taxon>Bacteria</taxon>
        <taxon>Bacillati</taxon>
        <taxon>Actinomycetota</taxon>
        <taxon>Actinomycetes</taxon>
        <taxon>Pseudonocardiales</taxon>
        <taxon>Pseudonocardiaceae</taxon>
        <taxon>Actinomycetospora</taxon>
    </lineage>
</organism>
<dbReference type="SUPFAM" id="SSF52141">
    <property type="entry name" value="Uracil-DNA glycosylase-like"/>
    <property type="match status" value="1"/>
</dbReference>
<proteinExistence type="predicted"/>
<keyword evidence="2 5" id="KW-0378">Hydrolase</keyword>
<dbReference type="CDD" id="cd10028">
    <property type="entry name" value="UDG-F2_TDG_MUG"/>
    <property type="match status" value="1"/>
</dbReference>
<sequence length="199" mass="20760">MGTATGRTRGAAILATVAPTPDELEAARSRLLPDVLPGPGDPPLRVLFCGINPGLVSALTGHHFARPGNRFWPALHAAGFTPRRLAPAEQGELRALGLGVTNVAPRATARADELDDAELVAGGERLRALVADVAPRWLAVVGIGAYRVAFGDRRAVAGRQERTLGPTGLWVLPNPSGLNAHQTPATLAAAFRELREAAG</sequence>
<protein>
    <submittedName>
        <fullName evidence="5">G/U mismatch-specific DNA glycosylase</fullName>
        <ecNumber evidence="5">3.2.2.28</ecNumber>
    </submittedName>
</protein>
<keyword evidence="1" id="KW-0227">DNA damage</keyword>
<dbReference type="NCBIfam" id="NF007570">
    <property type="entry name" value="PRK10201.1"/>
    <property type="match status" value="1"/>
</dbReference>
<dbReference type="Gene3D" id="3.40.470.10">
    <property type="entry name" value="Uracil-DNA glycosylase-like domain"/>
    <property type="match status" value="1"/>
</dbReference>
<dbReference type="RefSeq" id="WP_378018908.1">
    <property type="nucleotide sequence ID" value="NZ_JBHSKG010000001.1"/>
</dbReference>
<keyword evidence="6" id="KW-1185">Reference proteome</keyword>
<keyword evidence="5" id="KW-0326">Glycosidase</keyword>
<dbReference type="EC" id="3.2.2.28" evidence="5"/>
<evidence type="ECO:0000256" key="2">
    <source>
        <dbReference type="ARBA" id="ARBA00022801"/>
    </source>
</evidence>
<dbReference type="GO" id="GO:0016798">
    <property type="term" value="F:hydrolase activity, acting on glycosyl bonds"/>
    <property type="evidence" value="ECO:0007669"/>
    <property type="project" value="UniProtKB-KW"/>
</dbReference>
<dbReference type="PANTHER" id="PTHR12159">
    <property type="entry name" value="G/T AND G/U MISMATCH-SPECIFIC DNA GLYCOSYLASE"/>
    <property type="match status" value="1"/>
</dbReference>
<dbReference type="SMART" id="SM00986">
    <property type="entry name" value="UDG"/>
    <property type="match status" value="1"/>
</dbReference>
<dbReference type="InterPro" id="IPR005122">
    <property type="entry name" value="Uracil-DNA_glycosylase-like"/>
</dbReference>
<feature type="domain" description="Uracil-DNA glycosylase-like" evidence="4">
    <location>
        <begin position="37"/>
        <end position="195"/>
    </location>
</feature>
<gene>
    <name evidence="5" type="primary">mug</name>
    <name evidence="5" type="ORF">ACFPK1_00335</name>
</gene>
<evidence type="ECO:0000313" key="6">
    <source>
        <dbReference type="Proteomes" id="UP001596175"/>
    </source>
</evidence>
<dbReference type="PANTHER" id="PTHR12159:SF9">
    <property type="entry name" value="G_T MISMATCH-SPECIFIC THYMINE DNA GLYCOSYLASE"/>
    <property type="match status" value="1"/>
</dbReference>
<accession>A0ABV9Z825</accession>